<dbReference type="Proteomes" id="UP000070133">
    <property type="component" value="Unassembled WGS sequence"/>
</dbReference>
<protein>
    <recommendedName>
        <fullName evidence="4">AA1-like domain-containing protein</fullName>
    </recommendedName>
</protein>
<proteinExistence type="predicted"/>
<feature type="chain" id="PRO_5007807036" description="AA1-like domain-containing protein" evidence="1">
    <location>
        <begin position="20"/>
        <end position="111"/>
    </location>
</feature>
<gene>
    <name evidence="2" type="ORF">AC578_2462</name>
</gene>
<organism evidence="2 3">
    <name type="scientific">Pseudocercospora eumusae</name>
    <dbReference type="NCBI Taxonomy" id="321146"/>
    <lineage>
        <taxon>Eukaryota</taxon>
        <taxon>Fungi</taxon>
        <taxon>Dikarya</taxon>
        <taxon>Ascomycota</taxon>
        <taxon>Pezizomycotina</taxon>
        <taxon>Dothideomycetes</taxon>
        <taxon>Dothideomycetidae</taxon>
        <taxon>Mycosphaerellales</taxon>
        <taxon>Mycosphaerellaceae</taxon>
        <taxon>Pseudocercospora</taxon>
    </lineage>
</organism>
<sequence>MYTSTIITSLLAIAGTTLAGPLRRRGDITINFIGGPASYTMTIPKDDAWHPTNSDLNISKIKSSVNVIAACQFQTNPPPAVAATATYVQSDDGAVDVGPPQPILAVKCPGA</sequence>
<comment type="caution">
    <text evidence="2">The sequence shown here is derived from an EMBL/GenBank/DDBJ whole genome shotgun (WGS) entry which is preliminary data.</text>
</comment>
<evidence type="ECO:0000313" key="3">
    <source>
        <dbReference type="Proteomes" id="UP000070133"/>
    </source>
</evidence>
<reference evidence="2 3" key="1">
    <citation type="submission" date="2015-07" db="EMBL/GenBank/DDBJ databases">
        <title>Comparative genomics of the Sigatoka disease complex on banana suggests a link between parallel evolutionary changes in Pseudocercospora fijiensis and Pseudocercospora eumusae and increased virulence on the banana host.</title>
        <authorList>
            <person name="Chang T.-C."/>
            <person name="Salvucci A."/>
            <person name="Crous P.W."/>
            <person name="Stergiopoulos I."/>
        </authorList>
    </citation>
    <scope>NUCLEOTIDE SEQUENCE [LARGE SCALE GENOMIC DNA]</scope>
    <source>
        <strain evidence="2 3">CBS 114824</strain>
    </source>
</reference>
<evidence type="ECO:0008006" key="4">
    <source>
        <dbReference type="Google" id="ProtNLM"/>
    </source>
</evidence>
<accession>A0A139HXA6</accession>
<dbReference type="AlphaFoldDB" id="A0A139HXA6"/>
<keyword evidence="3" id="KW-1185">Reference proteome</keyword>
<keyword evidence="1" id="KW-0732">Signal</keyword>
<dbReference type="OrthoDB" id="4509278at2759"/>
<name>A0A139HXA6_9PEZI</name>
<dbReference type="EMBL" id="LFZN01000003">
    <property type="protein sequence ID" value="KXT07100.1"/>
    <property type="molecule type" value="Genomic_DNA"/>
</dbReference>
<feature type="signal peptide" evidence="1">
    <location>
        <begin position="1"/>
        <end position="19"/>
    </location>
</feature>
<evidence type="ECO:0000313" key="2">
    <source>
        <dbReference type="EMBL" id="KXT07100.1"/>
    </source>
</evidence>
<evidence type="ECO:0000256" key="1">
    <source>
        <dbReference type="SAM" id="SignalP"/>
    </source>
</evidence>